<dbReference type="GO" id="GO:0052621">
    <property type="term" value="F:diguanylate cyclase activity"/>
    <property type="evidence" value="ECO:0007669"/>
    <property type="project" value="UniProtKB-EC"/>
</dbReference>
<keyword evidence="7" id="KW-1185">Reference proteome</keyword>
<dbReference type="Gene3D" id="3.30.70.270">
    <property type="match status" value="1"/>
</dbReference>
<feature type="transmembrane region" description="Helical" evidence="4">
    <location>
        <begin position="39"/>
        <end position="57"/>
    </location>
</feature>
<feature type="region of interest" description="Disordered" evidence="3">
    <location>
        <begin position="356"/>
        <end position="379"/>
    </location>
</feature>
<feature type="domain" description="GGDEF" evidence="5">
    <location>
        <begin position="237"/>
        <end position="371"/>
    </location>
</feature>
<dbReference type="EMBL" id="SNZH01000002">
    <property type="protein sequence ID" value="TDR47838.1"/>
    <property type="molecule type" value="Genomic_DNA"/>
</dbReference>
<dbReference type="Proteomes" id="UP000295293">
    <property type="component" value="Unassembled WGS sequence"/>
</dbReference>
<dbReference type="SMART" id="SM00267">
    <property type="entry name" value="GGDEF"/>
    <property type="match status" value="1"/>
</dbReference>
<organism evidence="6 7">
    <name type="scientific">Tahibacter aquaticus</name>
    <dbReference type="NCBI Taxonomy" id="520092"/>
    <lineage>
        <taxon>Bacteria</taxon>
        <taxon>Pseudomonadati</taxon>
        <taxon>Pseudomonadota</taxon>
        <taxon>Gammaproteobacteria</taxon>
        <taxon>Lysobacterales</taxon>
        <taxon>Rhodanobacteraceae</taxon>
        <taxon>Tahibacter</taxon>
    </lineage>
</organism>
<dbReference type="GO" id="GO:1902201">
    <property type="term" value="P:negative regulation of bacterial-type flagellum-dependent cell motility"/>
    <property type="evidence" value="ECO:0007669"/>
    <property type="project" value="TreeGrafter"/>
</dbReference>
<feature type="region of interest" description="Disordered" evidence="3">
    <location>
        <begin position="1"/>
        <end position="22"/>
    </location>
</feature>
<dbReference type="InterPro" id="IPR000160">
    <property type="entry name" value="GGDEF_dom"/>
</dbReference>
<name>A0A4R6Z7N6_9GAMM</name>
<dbReference type="PANTHER" id="PTHR45138:SF9">
    <property type="entry name" value="DIGUANYLATE CYCLASE DGCM-RELATED"/>
    <property type="match status" value="1"/>
</dbReference>
<dbReference type="CDD" id="cd01949">
    <property type="entry name" value="GGDEF"/>
    <property type="match status" value="1"/>
</dbReference>
<dbReference type="GO" id="GO:0005886">
    <property type="term" value="C:plasma membrane"/>
    <property type="evidence" value="ECO:0007669"/>
    <property type="project" value="TreeGrafter"/>
</dbReference>
<dbReference type="PANTHER" id="PTHR45138">
    <property type="entry name" value="REGULATORY COMPONENTS OF SENSORY TRANSDUCTION SYSTEM"/>
    <property type="match status" value="1"/>
</dbReference>
<evidence type="ECO:0000256" key="4">
    <source>
        <dbReference type="SAM" id="Phobius"/>
    </source>
</evidence>
<feature type="transmembrane region" description="Helical" evidence="4">
    <location>
        <begin position="103"/>
        <end position="127"/>
    </location>
</feature>
<evidence type="ECO:0000256" key="3">
    <source>
        <dbReference type="SAM" id="MobiDB-lite"/>
    </source>
</evidence>
<dbReference type="InterPro" id="IPR050469">
    <property type="entry name" value="Diguanylate_Cyclase"/>
</dbReference>
<gene>
    <name evidence="6" type="ORF">DFR29_102500</name>
</gene>
<keyword evidence="4" id="KW-1133">Transmembrane helix</keyword>
<evidence type="ECO:0000259" key="5">
    <source>
        <dbReference type="PROSITE" id="PS50887"/>
    </source>
</evidence>
<evidence type="ECO:0000313" key="7">
    <source>
        <dbReference type="Proteomes" id="UP000295293"/>
    </source>
</evidence>
<dbReference type="InterPro" id="IPR029787">
    <property type="entry name" value="Nucleotide_cyclase"/>
</dbReference>
<dbReference type="Pfam" id="PF05230">
    <property type="entry name" value="MASE2"/>
    <property type="match status" value="1"/>
</dbReference>
<dbReference type="Pfam" id="PF00990">
    <property type="entry name" value="GGDEF"/>
    <property type="match status" value="1"/>
</dbReference>
<evidence type="ECO:0000313" key="6">
    <source>
        <dbReference type="EMBL" id="TDR47838.1"/>
    </source>
</evidence>
<keyword evidence="4" id="KW-0472">Membrane</keyword>
<dbReference type="AlphaFoldDB" id="A0A4R6Z7N6"/>
<keyword evidence="4" id="KW-0812">Transmembrane</keyword>
<dbReference type="SUPFAM" id="SSF55073">
    <property type="entry name" value="Nucleotide cyclase"/>
    <property type="match status" value="1"/>
</dbReference>
<dbReference type="InterPro" id="IPR043128">
    <property type="entry name" value="Rev_trsase/Diguanyl_cyclase"/>
</dbReference>
<dbReference type="NCBIfam" id="TIGR00254">
    <property type="entry name" value="GGDEF"/>
    <property type="match status" value="1"/>
</dbReference>
<feature type="transmembrane region" description="Helical" evidence="4">
    <location>
        <begin position="139"/>
        <end position="162"/>
    </location>
</feature>
<dbReference type="PROSITE" id="PS50887">
    <property type="entry name" value="GGDEF"/>
    <property type="match status" value="1"/>
</dbReference>
<feature type="transmembrane region" description="Helical" evidence="4">
    <location>
        <begin position="64"/>
        <end position="83"/>
    </location>
</feature>
<protein>
    <recommendedName>
        <fullName evidence="1">diguanylate cyclase</fullName>
        <ecNumber evidence="1">2.7.7.65</ecNumber>
    </recommendedName>
</protein>
<reference evidence="6 7" key="1">
    <citation type="submission" date="2019-03" db="EMBL/GenBank/DDBJ databases">
        <title>Genomic Encyclopedia of Type Strains, Phase IV (KMG-IV): sequencing the most valuable type-strain genomes for metagenomic binning, comparative biology and taxonomic classification.</title>
        <authorList>
            <person name="Goeker M."/>
        </authorList>
    </citation>
    <scope>NUCLEOTIDE SEQUENCE [LARGE SCALE GENOMIC DNA]</scope>
    <source>
        <strain evidence="6 7">DSM 21667</strain>
    </source>
</reference>
<comment type="catalytic activity">
    <reaction evidence="2">
        <text>2 GTP = 3',3'-c-di-GMP + 2 diphosphate</text>
        <dbReference type="Rhea" id="RHEA:24898"/>
        <dbReference type="ChEBI" id="CHEBI:33019"/>
        <dbReference type="ChEBI" id="CHEBI:37565"/>
        <dbReference type="ChEBI" id="CHEBI:58805"/>
        <dbReference type="EC" id="2.7.7.65"/>
    </reaction>
</comment>
<proteinExistence type="predicted"/>
<accession>A0A4R6Z7N6</accession>
<feature type="transmembrane region" description="Helical" evidence="4">
    <location>
        <begin position="168"/>
        <end position="190"/>
    </location>
</feature>
<evidence type="ECO:0000256" key="2">
    <source>
        <dbReference type="ARBA" id="ARBA00034247"/>
    </source>
</evidence>
<sequence length="379" mass="41151">MRLNAGMERDQAAGKTVGRRTLDRPGQSARLTALPSHVYGLRVLGMGLGALPVGLLLQEMHAPWHYWAWAALCCLVWPHAAYLRAHGSATPFRVERGNLVVDSIIAGSMVPIMHFCLLPSVLLLTVATADKISTGIRGLWLRAAPAMVLGLLATGLVTGFVWDPETSMPVLVASLPILVIHTLAVSLYGYRLVRRVQRQNLRLDELYRLDGLTRLESRAHWLSQAEATLRRHKSDALPATLILIDVDHFKDINDRYGHATGDDVLRAIADAIHHLIPLHSHAGRLGGDEIAIILPLALADAAAVAARIDAAVESLEFPRFPALRCSISIGLSELPPQGLSLREWSEAADHEMYRAKRARHSGRAPQAPAGCSGLPVAAS</sequence>
<dbReference type="GO" id="GO:0043709">
    <property type="term" value="P:cell adhesion involved in single-species biofilm formation"/>
    <property type="evidence" value="ECO:0007669"/>
    <property type="project" value="TreeGrafter"/>
</dbReference>
<dbReference type="EC" id="2.7.7.65" evidence="1"/>
<dbReference type="InterPro" id="IPR007894">
    <property type="entry name" value="MASE2"/>
</dbReference>
<comment type="caution">
    <text evidence="6">The sequence shown here is derived from an EMBL/GenBank/DDBJ whole genome shotgun (WGS) entry which is preliminary data.</text>
</comment>
<evidence type="ECO:0000256" key="1">
    <source>
        <dbReference type="ARBA" id="ARBA00012528"/>
    </source>
</evidence>